<dbReference type="InterPro" id="IPR015168">
    <property type="entry name" value="SsuA/THI5"/>
</dbReference>
<evidence type="ECO:0000313" key="6">
    <source>
        <dbReference type="Proteomes" id="UP000316626"/>
    </source>
</evidence>
<comment type="caution">
    <text evidence="5">The sequence shown here is derived from an EMBL/GenBank/DDBJ whole genome shotgun (WGS) entry which is preliminary data.</text>
</comment>
<evidence type="ECO:0000256" key="1">
    <source>
        <dbReference type="ARBA" id="ARBA00004418"/>
    </source>
</evidence>
<dbReference type="OrthoDB" id="9815602at2"/>
<feature type="domain" description="SsuA/THI5-like" evidence="4">
    <location>
        <begin position="91"/>
        <end position="299"/>
    </location>
</feature>
<dbReference type="GO" id="GO:0042918">
    <property type="term" value="P:alkanesulfonate transmembrane transport"/>
    <property type="evidence" value="ECO:0007669"/>
    <property type="project" value="TreeGrafter"/>
</dbReference>
<proteinExistence type="inferred from homology"/>
<organism evidence="5 6">
    <name type="scientific">Psychrobacillus vulpis</name>
    <dbReference type="NCBI Taxonomy" id="2325572"/>
    <lineage>
        <taxon>Bacteria</taxon>
        <taxon>Bacillati</taxon>
        <taxon>Bacillota</taxon>
        <taxon>Bacilli</taxon>
        <taxon>Bacillales</taxon>
        <taxon>Bacillaceae</taxon>
        <taxon>Psychrobacillus</taxon>
    </lineage>
</organism>
<dbReference type="Proteomes" id="UP000316626">
    <property type="component" value="Unassembled WGS sequence"/>
</dbReference>
<keyword evidence="3" id="KW-0732">Signal</keyword>
<reference evidence="5 6" key="1">
    <citation type="submission" date="2019-06" db="EMBL/GenBank/DDBJ databases">
        <title>Psychrobacillus vulpis sp. nov., a new species isolated from feces of a red fox that inhabits in The Tablas de Daimiel Natural Park, Albacete, Spain.</title>
        <authorList>
            <person name="Rodriguez M."/>
            <person name="Reina J.C."/>
            <person name="Bejar V."/>
            <person name="Llamas I."/>
        </authorList>
    </citation>
    <scope>NUCLEOTIDE SEQUENCE [LARGE SCALE GENOMIC DNA]</scope>
    <source>
        <strain evidence="5 6">Z8</strain>
    </source>
</reference>
<dbReference type="PANTHER" id="PTHR30024:SF47">
    <property type="entry name" value="TAURINE-BINDING PERIPLASMIC PROTEIN"/>
    <property type="match status" value="1"/>
</dbReference>
<dbReference type="SUPFAM" id="SSF53850">
    <property type="entry name" value="Periplasmic binding protein-like II"/>
    <property type="match status" value="1"/>
</dbReference>
<dbReference type="GO" id="GO:0042597">
    <property type="term" value="C:periplasmic space"/>
    <property type="evidence" value="ECO:0007669"/>
    <property type="project" value="UniProtKB-SubCell"/>
</dbReference>
<protein>
    <submittedName>
        <fullName evidence="5">Taurine ABC transporter substrate-binding protein</fullName>
    </submittedName>
</protein>
<keyword evidence="6" id="KW-1185">Reference proteome</keyword>
<dbReference type="AlphaFoldDB" id="A0A544TSL0"/>
<comment type="similarity">
    <text evidence="2">Belongs to the bacterial solute-binding protein SsuA/TauA family.</text>
</comment>
<evidence type="ECO:0000313" key="5">
    <source>
        <dbReference type="EMBL" id="TQR20425.1"/>
    </source>
</evidence>
<dbReference type="Pfam" id="PF09084">
    <property type="entry name" value="NMT1"/>
    <property type="match status" value="1"/>
</dbReference>
<comment type="subcellular location">
    <subcellularLocation>
        <location evidence="1">Periplasm</location>
    </subcellularLocation>
</comment>
<evidence type="ECO:0000259" key="4">
    <source>
        <dbReference type="Pfam" id="PF09084"/>
    </source>
</evidence>
<dbReference type="Gene3D" id="3.40.190.10">
    <property type="entry name" value="Periplasmic binding protein-like II"/>
    <property type="match status" value="2"/>
</dbReference>
<dbReference type="PANTHER" id="PTHR30024">
    <property type="entry name" value="ALIPHATIC SULFONATES-BINDING PROTEIN-RELATED"/>
    <property type="match status" value="1"/>
</dbReference>
<name>A0A544TSL0_9BACI</name>
<gene>
    <name evidence="5" type="ORF">FG384_06610</name>
</gene>
<evidence type="ECO:0000256" key="2">
    <source>
        <dbReference type="ARBA" id="ARBA00010742"/>
    </source>
</evidence>
<accession>A0A544TSL0</accession>
<dbReference type="EMBL" id="VDGI01000005">
    <property type="protein sequence ID" value="TQR20425.1"/>
    <property type="molecule type" value="Genomic_DNA"/>
</dbReference>
<sequence>MQRWQSNSLRFGIICNKKYSDQEDRRKFVKKRWLILLASIILLLGACSSKDKESTGGIDDKVNKDNPSGDLAPLEKKVKVIIAEDGAASGAGFYIAKEKGYFEEYNIEVEFAQFANSDEMLPALASGDVDIAGGVSTASFFNAIAQGIDVKIIADKGHNVEGKSYFSFVIGNQMKDEIKEYKDFKGKRIAISSKNSIDEYIFLEMLKHAGLTPDDVEFVLLGDFGSMLGAIENGSVDAALQIEPLIAQGIENGFHTRFGDTTDYAPESQIAMVLGSPKFMNEEKNVSLRFMAAYLKGVRDYNDAFIKGEGKEEVIDIMTKHTSLKDPALWEKVFVTGLDPNGKMFLDDVTKQYDVYKANGAISGDVDFDKAVDTSITEKAVEILGEYK</sequence>
<evidence type="ECO:0000256" key="3">
    <source>
        <dbReference type="ARBA" id="ARBA00022729"/>
    </source>
</evidence>